<dbReference type="GO" id="GO:0020037">
    <property type="term" value="F:heme binding"/>
    <property type="evidence" value="ECO:0007669"/>
    <property type="project" value="InterPro"/>
</dbReference>
<dbReference type="Gene3D" id="1.10.630.10">
    <property type="entry name" value="Cytochrome P450"/>
    <property type="match status" value="1"/>
</dbReference>
<protein>
    <recommendedName>
        <fullName evidence="3">Cytochrome P450</fullName>
    </recommendedName>
</protein>
<accession>A0A9P3C0V0</accession>
<dbReference type="GO" id="GO:0004497">
    <property type="term" value="F:monooxygenase activity"/>
    <property type="evidence" value="ECO:0007669"/>
    <property type="project" value="InterPro"/>
</dbReference>
<comment type="caution">
    <text evidence="1">The sequence shown here is derived from an EMBL/GenBank/DDBJ whole genome shotgun (WGS) entry which is preliminary data.</text>
</comment>
<dbReference type="OrthoDB" id="3945418at2759"/>
<dbReference type="GO" id="GO:0016705">
    <property type="term" value="F:oxidoreductase activity, acting on paired donors, with incorporation or reduction of molecular oxygen"/>
    <property type="evidence" value="ECO:0007669"/>
    <property type="project" value="InterPro"/>
</dbReference>
<evidence type="ECO:0000313" key="2">
    <source>
        <dbReference type="Proteomes" id="UP000710440"/>
    </source>
</evidence>
<dbReference type="Pfam" id="PF00067">
    <property type="entry name" value="p450"/>
    <property type="match status" value="1"/>
</dbReference>
<proteinExistence type="predicted"/>
<dbReference type="RefSeq" id="XP_043128935.1">
    <property type="nucleotide sequence ID" value="XM_043273000.1"/>
</dbReference>
<evidence type="ECO:0008006" key="3">
    <source>
        <dbReference type="Google" id="ProtNLM"/>
    </source>
</evidence>
<name>A0A9P3C0V0_ASPVI</name>
<dbReference type="InterPro" id="IPR036396">
    <property type="entry name" value="Cyt_P450_sf"/>
</dbReference>
<evidence type="ECO:0000313" key="1">
    <source>
        <dbReference type="EMBL" id="GIK05749.1"/>
    </source>
</evidence>
<dbReference type="Proteomes" id="UP000710440">
    <property type="component" value="Unassembled WGS sequence"/>
</dbReference>
<dbReference type="SUPFAM" id="SSF48264">
    <property type="entry name" value="Cytochrome P450"/>
    <property type="match status" value="1"/>
</dbReference>
<sequence length="98" mass="10613">MISKGILNSTLPPADKIDAQLASEVQLVIFDGEGTTVFTLTAAVYTFLANPPVLKHLQAELRAAVPDEESILSFSEVDVLPFFNAVVQERLHPGTMNC</sequence>
<gene>
    <name evidence="1" type="ORF">Aspvir_009862</name>
</gene>
<keyword evidence="2" id="KW-1185">Reference proteome</keyword>
<dbReference type="InterPro" id="IPR001128">
    <property type="entry name" value="Cyt_P450"/>
</dbReference>
<dbReference type="GeneID" id="66937844"/>
<dbReference type="EMBL" id="BOPL01000009">
    <property type="protein sequence ID" value="GIK05749.1"/>
    <property type="molecule type" value="Genomic_DNA"/>
</dbReference>
<organism evidence="1 2">
    <name type="scientific">Aspergillus viridinutans</name>
    <dbReference type="NCBI Taxonomy" id="75553"/>
    <lineage>
        <taxon>Eukaryota</taxon>
        <taxon>Fungi</taxon>
        <taxon>Dikarya</taxon>
        <taxon>Ascomycota</taxon>
        <taxon>Pezizomycotina</taxon>
        <taxon>Eurotiomycetes</taxon>
        <taxon>Eurotiomycetidae</taxon>
        <taxon>Eurotiales</taxon>
        <taxon>Aspergillaceae</taxon>
        <taxon>Aspergillus</taxon>
        <taxon>Aspergillus subgen. Fumigati</taxon>
    </lineage>
</organism>
<dbReference type="AlphaFoldDB" id="A0A9P3C0V0"/>
<reference evidence="1 2" key="1">
    <citation type="submission" date="2021-02" db="EMBL/GenBank/DDBJ databases">
        <title>Pan-genome distribution and transcriptional activeness of fungal secondary metabolism genes in Aspergillus section Fumigati.</title>
        <authorList>
            <person name="Takahashi H."/>
            <person name="Umemura M."/>
            <person name="Ninomiya A."/>
            <person name="Kusuya Y."/>
            <person name="Urayama S."/>
            <person name="Shimizu M."/>
            <person name="Watanabe A."/>
            <person name="Kamei K."/>
            <person name="Yaguchi T."/>
            <person name="Hagiwara D."/>
        </authorList>
    </citation>
    <scope>NUCLEOTIDE SEQUENCE [LARGE SCALE GENOMIC DNA]</scope>
    <source>
        <strain evidence="1 2">IFM 47045</strain>
    </source>
</reference>
<dbReference type="GO" id="GO:0005506">
    <property type="term" value="F:iron ion binding"/>
    <property type="evidence" value="ECO:0007669"/>
    <property type="project" value="InterPro"/>
</dbReference>